<proteinExistence type="predicted"/>
<protein>
    <submittedName>
        <fullName evidence="1">Truncated MtrR</fullName>
    </submittedName>
</protein>
<name>B8Y212_NEIGO</name>
<sequence>MRKTKTEALKTKEHLMLAALETFYRKGLPAPRSTKSPKPPA</sequence>
<dbReference type="EMBL" id="FJ465094">
    <property type="protein sequence ID" value="ACL13979.1"/>
    <property type="molecule type" value="Genomic_DNA"/>
</dbReference>
<reference evidence="1" key="1">
    <citation type="submission" date="2008-11" db="EMBL/GenBank/DDBJ databases">
        <authorList>
            <person name="Lee S.-G."/>
            <person name="Cho S.-N."/>
            <person name="Lee H."/>
            <person name="Jeong S.H."/>
            <person name="Yong D."/>
            <person name="Lee K."/>
        </authorList>
    </citation>
    <scope>NUCLEOTIDE SEQUENCE</scope>
    <source>
        <strain evidence="1">YMC/NG03/9</strain>
    </source>
</reference>
<accession>B8Y212</accession>
<dbReference type="Gene3D" id="1.10.357.10">
    <property type="entry name" value="Tetracycline Repressor, domain 2"/>
    <property type="match status" value="1"/>
</dbReference>
<dbReference type="AlphaFoldDB" id="B8Y212"/>
<organism evidence="1">
    <name type="scientific">Neisseria gonorrhoeae</name>
    <dbReference type="NCBI Taxonomy" id="485"/>
    <lineage>
        <taxon>Bacteria</taxon>
        <taxon>Pseudomonadati</taxon>
        <taxon>Pseudomonadota</taxon>
        <taxon>Betaproteobacteria</taxon>
        <taxon>Neisseriales</taxon>
        <taxon>Neisseriaceae</taxon>
        <taxon>Neisseria</taxon>
    </lineage>
</organism>
<gene>
    <name evidence="1" type="primary">mtrR</name>
</gene>
<reference evidence="1" key="2">
    <citation type="journal article" date="2010" name="J. Antimicrob. Chemother.">
        <title>Various penA mutations together with mtrR, porB and ponA mutations in Neisseria gonorrhoeae isolates with reduced susceptibility to cefixime or ceftriaxone.</title>
        <authorList>
            <person name="Lee S.G."/>
            <person name="Lee H."/>
            <person name="Jeong S.H."/>
            <person name="Yong D."/>
            <person name="Chung G.T."/>
            <person name="Lee Y.S."/>
            <person name="Chong Y."/>
            <person name="Lee K."/>
        </authorList>
    </citation>
    <scope>NUCLEOTIDE SEQUENCE</scope>
    <source>
        <strain evidence="1">YMC/NG03/9</strain>
    </source>
</reference>
<evidence type="ECO:0000313" key="1">
    <source>
        <dbReference type="EMBL" id="ACL13979.1"/>
    </source>
</evidence>